<gene>
    <name evidence="19" type="primary">cobS</name>
    <name evidence="20" type="ORF">GCM10023318_37910</name>
</gene>
<evidence type="ECO:0000256" key="4">
    <source>
        <dbReference type="ARBA" id="ARBA00010561"/>
    </source>
</evidence>
<evidence type="ECO:0000256" key="12">
    <source>
        <dbReference type="ARBA" id="ARBA00022989"/>
    </source>
</evidence>
<keyword evidence="7 19" id="KW-1003">Cell membrane</keyword>
<organism evidence="20 21">
    <name type="scientific">Nocardia callitridis</name>
    <dbReference type="NCBI Taxonomy" id="648753"/>
    <lineage>
        <taxon>Bacteria</taxon>
        <taxon>Bacillati</taxon>
        <taxon>Actinomycetota</taxon>
        <taxon>Actinomycetes</taxon>
        <taxon>Mycobacteriales</taxon>
        <taxon>Nocardiaceae</taxon>
        <taxon>Nocardia</taxon>
    </lineage>
</organism>
<keyword evidence="12 19" id="KW-1133">Transmembrane helix</keyword>
<evidence type="ECO:0000256" key="13">
    <source>
        <dbReference type="ARBA" id="ARBA00023136"/>
    </source>
</evidence>
<dbReference type="HAMAP" id="MF_00719">
    <property type="entry name" value="CobS"/>
    <property type="match status" value="1"/>
</dbReference>
<keyword evidence="10 19" id="KW-0812">Transmembrane</keyword>
<dbReference type="PANTHER" id="PTHR34148">
    <property type="entry name" value="ADENOSYLCOBINAMIDE-GDP RIBAZOLETRANSFERASE"/>
    <property type="match status" value="1"/>
</dbReference>
<dbReference type="NCBIfam" id="NF001279">
    <property type="entry name" value="PRK00235.2-1"/>
    <property type="match status" value="1"/>
</dbReference>
<evidence type="ECO:0000256" key="14">
    <source>
        <dbReference type="ARBA" id="ARBA00025228"/>
    </source>
</evidence>
<evidence type="ECO:0000256" key="11">
    <source>
        <dbReference type="ARBA" id="ARBA00022842"/>
    </source>
</evidence>
<evidence type="ECO:0000256" key="7">
    <source>
        <dbReference type="ARBA" id="ARBA00022475"/>
    </source>
</evidence>
<evidence type="ECO:0000256" key="15">
    <source>
        <dbReference type="ARBA" id="ARBA00032605"/>
    </source>
</evidence>
<comment type="similarity">
    <text evidence="4 19">Belongs to the CobS family.</text>
</comment>
<comment type="catalytic activity">
    <reaction evidence="17 19">
        <text>alpha-ribazole + adenosylcob(III)inamide-GDP = adenosylcob(III)alamin + GMP + H(+)</text>
        <dbReference type="Rhea" id="RHEA:16049"/>
        <dbReference type="ChEBI" id="CHEBI:10329"/>
        <dbReference type="ChEBI" id="CHEBI:15378"/>
        <dbReference type="ChEBI" id="CHEBI:18408"/>
        <dbReference type="ChEBI" id="CHEBI:58115"/>
        <dbReference type="ChEBI" id="CHEBI:60487"/>
        <dbReference type="EC" id="2.7.8.26"/>
    </reaction>
</comment>
<feature type="transmembrane region" description="Helical" evidence="19">
    <location>
        <begin position="228"/>
        <end position="248"/>
    </location>
</feature>
<comment type="caution">
    <text evidence="20">The sequence shown here is derived from an EMBL/GenBank/DDBJ whole genome shotgun (WGS) entry which is preliminary data.</text>
</comment>
<keyword evidence="8 19" id="KW-0169">Cobalamin biosynthesis</keyword>
<comment type="pathway">
    <text evidence="3 19">Cofactor biosynthesis; adenosylcobalamin biosynthesis; adenosylcobalamin from cob(II)yrinate a,c-diamide: step 7/7.</text>
</comment>
<evidence type="ECO:0000256" key="3">
    <source>
        <dbReference type="ARBA" id="ARBA00004663"/>
    </source>
</evidence>
<keyword evidence="21" id="KW-1185">Reference proteome</keyword>
<keyword evidence="13 19" id="KW-0472">Membrane</keyword>
<keyword evidence="9 19" id="KW-0808">Transferase</keyword>
<keyword evidence="11 19" id="KW-0460">Magnesium</keyword>
<evidence type="ECO:0000256" key="19">
    <source>
        <dbReference type="HAMAP-Rule" id="MF_00719"/>
    </source>
</evidence>
<sequence>MLTGLRLALSWLTVLPVGGPESVDRPAAARAIACAPVVGGVLGGMAAAALWALTAAGASAPLSGLLVVAIVALLTRGMHLDGLADTMDGLGTYGSPQRAREVMKRGDVGPFGVTALVFAIGVQAFAFTQLAQEDRWLAVVVAVALGRVAVVLACRLGIDAAPESGFGSLVAGTQRVGTYAGWSVLIVIVSVFALPEARWLGPVAVAVTLAFSVLLVRHCVRRFGGLSGDVLGAVVEISVALVAVGLCFGA</sequence>
<feature type="transmembrane region" description="Helical" evidence="19">
    <location>
        <begin position="49"/>
        <end position="74"/>
    </location>
</feature>
<dbReference type="InterPro" id="IPR003805">
    <property type="entry name" value="CobS"/>
</dbReference>
<evidence type="ECO:0000256" key="6">
    <source>
        <dbReference type="ARBA" id="ARBA00015850"/>
    </source>
</evidence>
<feature type="transmembrane region" description="Helical" evidence="19">
    <location>
        <begin position="108"/>
        <end position="130"/>
    </location>
</feature>
<protein>
    <recommendedName>
        <fullName evidence="6 19">Adenosylcobinamide-GDP ribazoletransferase</fullName>
        <ecNumber evidence="5 19">2.7.8.26</ecNumber>
    </recommendedName>
    <alternativeName>
        <fullName evidence="16 19">Cobalamin synthase</fullName>
    </alternativeName>
    <alternativeName>
        <fullName evidence="15 19">Cobalamin-5'-phosphate synthase</fullName>
    </alternativeName>
</protein>
<proteinExistence type="inferred from homology"/>
<evidence type="ECO:0000256" key="16">
    <source>
        <dbReference type="ARBA" id="ARBA00032853"/>
    </source>
</evidence>
<comment type="function">
    <text evidence="14 19">Joins adenosylcobinamide-GDP and alpha-ribazole to generate adenosylcobalamin (Ado-cobalamin). Also synthesizes adenosylcobalamin 5'-phosphate from adenosylcobinamide-GDP and alpha-ribazole 5'-phosphate.</text>
</comment>
<evidence type="ECO:0000256" key="9">
    <source>
        <dbReference type="ARBA" id="ARBA00022679"/>
    </source>
</evidence>
<evidence type="ECO:0000256" key="10">
    <source>
        <dbReference type="ARBA" id="ARBA00022692"/>
    </source>
</evidence>
<accession>A0ABP9KHG3</accession>
<reference evidence="21" key="1">
    <citation type="journal article" date="2019" name="Int. J. Syst. Evol. Microbiol.">
        <title>The Global Catalogue of Microorganisms (GCM) 10K type strain sequencing project: providing services to taxonomists for standard genome sequencing and annotation.</title>
        <authorList>
            <consortium name="The Broad Institute Genomics Platform"/>
            <consortium name="The Broad Institute Genome Sequencing Center for Infectious Disease"/>
            <person name="Wu L."/>
            <person name="Ma J."/>
        </authorList>
    </citation>
    <scope>NUCLEOTIDE SEQUENCE [LARGE SCALE GENOMIC DNA]</scope>
    <source>
        <strain evidence="21">JCM 18298</strain>
    </source>
</reference>
<name>A0ABP9KHG3_9NOCA</name>
<evidence type="ECO:0000256" key="1">
    <source>
        <dbReference type="ARBA" id="ARBA00001946"/>
    </source>
</evidence>
<dbReference type="PANTHER" id="PTHR34148:SF1">
    <property type="entry name" value="ADENOSYLCOBINAMIDE-GDP RIBAZOLETRANSFERASE"/>
    <property type="match status" value="1"/>
</dbReference>
<comment type="catalytic activity">
    <reaction evidence="18 19">
        <text>alpha-ribazole 5'-phosphate + adenosylcob(III)inamide-GDP = adenosylcob(III)alamin 5'-phosphate + GMP + H(+)</text>
        <dbReference type="Rhea" id="RHEA:23560"/>
        <dbReference type="ChEBI" id="CHEBI:15378"/>
        <dbReference type="ChEBI" id="CHEBI:57918"/>
        <dbReference type="ChEBI" id="CHEBI:58115"/>
        <dbReference type="ChEBI" id="CHEBI:60487"/>
        <dbReference type="ChEBI" id="CHEBI:60493"/>
        <dbReference type="EC" id="2.7.8.26"/>
    </reaction>
</comment>
<evidence type="ECO:0000256" key="18">
    <source>
        <dbReference type="ARBA" id="ARBA00049504"/>
    </source>
</evidence>
<evidence type="ECO:0000256" key="2">
    <source>
        <dbReference type="ARBA" id="ARBA00004651"/>
    </source>
</evidence>
<dbReference type="Pfam" id="PF02654">
    <property type="entry name" value="CobS"/>
    <property type="match status" value="1"/>
</dbReference>
<dbReference type="EMBL" id="BAABJM010000003">
    <property type="protein sequence ID" value="GAA5058508.1"/>
    <property type="molecule type" value="Genomic_DNA"/>
</dbReference>
<evidence type="ECO:0000256" key="17">
    <source>
        <dbReference type="ARBA" id="ARBA00048623"/>
    </source>
</evidence>
<comment type="subcellular location">
    <subcellularLocation>
        <location evidence="2 19">Cell membrane</location>
        <topology evidence="2 19">Multi-pass membrane protein</topology>
    </subcellularLocation>
</comment>
<evidence type="ECO:0000313" key="20">
    <source>
        <dbReference type="EMBL" id="GAA5058508.1"/>
    </source>
</evidence>
<comment type="cofactor">
    <cofactor evidence="1 19">
        <name>Mg(2+)</name>
        <dbReference type="ChEBI" id="CHEBI:18420"/>
    </cofactor>
</comment>
<dbReference type="EC" id="2.7.8.26" evidence="5 19"/>
<feature type="transmembrane region" description="Helical" evidence="19">
    <location>
        <begin position="199"/>
        <end position="216"/>
    </location>
</feature>
<evidence type="ECO:0000313" key="21">
    <source>
        <dbReference type="Proteomes" id="UP001500603"/>
    </source>
</evidence>
<feature type="transmembrane region" description="Helical" evidence="19">
    <location>
        <begin position="136"/>
        <end position="156"/>
    </location>
</feature>
<feature type="transmembrane region" description="Helical" evidence="19">
    <location>
        <begin position="176"/>
        <end position="193"/>
    </location>
</feature>
<dbReference type="Proteomes" id="UP001500603">
    <property type="component" value="Unassembled WGS sequence"/>
</dbReference>
<evidence type="ECO:0000256" key="5">
    <source>
        <dbReference type="ARBA" id="ARBA00013200"/>
    </source>
</evidence>
<evidence type="ECO:0000256" key="8">
    <source>
        <dbReference type="ARBA" id="ARBA00022573"/>
    </source>
</evidence>